<sequence>MSRSAAIRLVDTRSMEREEWLEVRNRGIGSSDAAAAVGLCPYKSQLELWMEKTGRTTRDDEPGQDSPMYWGTLLEPLVAGAYTEQTGRKVRRVNAVLQHPTYSFMLANVDREVVGVPDVQILECKTAGEFGSRLWRDGVPEYVQIQVQHQLAVTGKAAADVAVLLCGQKLEVHRIERDEDVVSRLIVLEARFWEYVTQDTPPPADGSESAARALRSLYRGNDTSLDFSEDAELSATFDGLVLLRDEIAQMDKRAEQMRQQLEQSMGDASRAIFPSGEITYRRSKDGTSVDLKRLTEAHPDLVAEFIVARPGSRRFRLVPHQTQGA</sequence>
<protein>
    <submittedName>
        <fullName evidence="3">Endonuclease</fullName>
    </submittedName>
</protein>
<keyword evidence="3" id="KW-0255">Endonuclease</keyword>
<evidence type="ECO:0000313" key="4">
    <source>
        <dbReference type="Proteomes" id="UP000050836"/>
    </source>
</evidence>
<keyword evidence="3" id="KW-0540">Nuclease</keyword>
<gene>
    <name evidence="3" type="ORF">ARC78_16030</name>
</gene>
<name>A0A0Q9ZX90_9GAMM</name>
<dbReference type="PANTHER" id="PTHR46609:SF6">
    <property type="entry name" value="EXONUCLEASE, PHAGE-TYPE_RECB, C-TERMINAL DOMAIN-CONTAINING PROTEIN-RELATED"/>
    <property type="match status" value="1"/>
</dbReference>
<dbReference type="Pfam" id="PF09588">
    <property type="entry name" value="YqaJ"/>
    <property type="match status" value="1"/>
</dbReference>
<evidence type="ECO:0000256" key="1">
    <source>
        <dbReference type="SAM" id="Coils"/>
    </source>
</evidence>
<dbReference type="PANTHER" id="PTHR46609">
    <property type="entry name" value="EXONUCLEASE, PHAGE-TYPE/RECB, C-TERMINAL DOMAIN-CONTAINING PROTEIN"/>
    <property type="match status" value="1"/>
</dbReference>
<reference evidence="3 4" key="1">
    <citation type="submission" date="2015-10" db="EMBL/GenBank/DDBJ databases">
        <title>Genome sequencing and analysis of members of genus Stenotrophomonas.</title>
        <authorList>
            <person name="Patil P.P."/>
            <person name="Midha S."/>
            <person name="Patil P.B."/>
        </authorList>
    </citation>
    <scope>NUCLEOTIDE SEQUENCE [LARGE SCALE GENOMIC DNA]</scope>
    <source>
        <strain evidence="3 4">JCM 9942</strain>
    </source>
</reference>
<organism evidence="3 4">
    <name type="scientific">Stenotrophomonas pictorum JCM 9942</name>
    <dbReference type="NCBI Taxonomy" id="1236960"/>
    <lineage>
        <taxon>Bacteria</taxon>
        <taxon>Pseudomonadati</taxon>
        <taxon>Pseudomonadota</taxon>
        <taxon>Gammaproteobacteria</taxon>
        <taxon>Lysobacterales</taxon>
        <taxon>Lysobacteraceae</taxon>
        <taxon>Stenotrophomonas</taxon>
    </lineage>
</organism>
<proteinExistence type="predicted"/>
<comment type="caution">
    <text evidence="3">The sequence shown here is derived from an EMBL/GenBank/DDBJ whole genome shotgun (WGS) entry which is preliminary data.</text>
</comment>
<evidence type="ECO:0000259" key="2">
    <source>
        <dbReference type="Pfam" id="PF09588"/>
    </source>
</evidence>
<keyword evidence="1" id="KW-0175">Coiled coil</keyword>
<dbReference type="InterPro" id="IPR019080">
    <property type="entry name" value="YqaJ_viral_recombinase"/>
</dbReference>
<dbReference type="NCBIfam" id="TIGR03033">
    <property type="entry name" value="phage_rel_nuc"/>
    <property type="match status" value="1"/>
</dbReference>
<dbReference type="InterPro" id="IPR017482">
    <property type="entry name" value="Lambda-type_endonuclease"/>
</dbReference>
<keyword evidence="4" id="KW-1185">Reference proteome</keyword>
<dbReference type="RefSeq" id="WP_057506632.1">
    <property type="nucleotide sequence ID" value="NZ_LLXS01000074.1"/>
</dbReference>
<dbReference type="AlphaFoldDB" id="A0A0Q9ZX90"/>
<keyword evidence="3" id="KW-0378">Hydrolase</keyword>
<feature type="coiled-coil region" evidence="1">
    <location>
        <begin position="240"/>
        <end position="267"/>
    </location>
</feature>
<dbReference type="InterPro" id="IPR051703">
    <property type="entry name" value="NF-kappa-B_Signaling_Reg"/>
</dbReference>
<dbReference type="EMBL" id="LLXS01000074">
    <property type="protein sequence ID" value="KRG37493.1"/>
    <property type="molecule type" value="Genomic_DNA"/>
</dbReference>
<dbReference type="Proteomes" id="UP000050836">
    <property type="component" value="Unassembled WGS sequence"/>
</dbReference>
<dbReference type="GeneID" id="78388215"/>
<dbReference type="Gene3D" id="3.90.320.10">
    <property type="match status" value="1"/>
</dbReference>
<dbReference type="InterPro" id="IPR011604">
    <property type="entry name" value="PDDEXK-like_dom_sf"/>
</dbReference>
<dbReference type="GO" id="GO:0004519">
    <property type="term" value="F:endonuclease activity"/>
    <property type="evidence" value="ECO:0007669"/>
    <property type="project" value="UniProtKB-KW"/>
</dbReference>
<accession>A0A0Q9ZX90</accession>
<dbReference type="InterPro" id="IPR011335">
    <property type="entry name" value="Restrct_endonuc-II-like"/>
</dbReference>
<feature type="domain" description="YqaJ viral recombinase" evidence="2">
    <location>
        <begin position="19"/>
        <end position="156"/>
    </location>
</feature>
<evidence type="ECO:0000313" key="3">
    <source>
        <dbReference type="EMBL" id="KRG37493.1"/>
    </source>
</evidence>
<dbReference type="SUPFAM" id="SSF52980">
    <property type="entry name" value="Restriction endonuclease-like"/>
    <property type="match status" value="1"/>
</dbReference>